<evidence type="ECO:0000313" key="3">
    <source>
        <dbReference type="Proteomes" id="UP001321760"/>
    </source>
</evidence>
<gene>
    <name evidence="2" type="ORF">QBC34DRAFT_192136</name>
</gene>
<evidence type="ECO:0000256" key="1">
    <source>
        <dbReference type="SAM" id="MobiDB-lite"/>
    </source>
</evidence>
<protein>
    <submittedName>
        <fullName evidence="2">Uncharacterized protein</fullName>
    </submittedName>
</protein>
<feature type="compositionally biased region" description="Basic and acidic residues" evidence="1">
    <location>
        <begin position="164"/>
        <end position="176"/>
    </location>
</feature>
<reference evidence="2" key="2">
    <citation type="submission" date="2023-05" db="EMBL/GenBank/DDBJ databases">
        <authorList>
            <consortium name="Lawrence Berkeley National Laboratory"/>
            <person name="Steindorff A."/>
            <person name="Hensen N."/>
            <person name="Bonometti L."/>
            <person name="Westerberg I."/>
            <person name="Brannstrom I.O."/>
            <person name="Guillou S."/>
            <person name="Cros-Aarteil S."/>
            <person name="Calhoun S."/>
            <person name="Haridas S."/>
            <person name="Kuo A."/>
            <person name="Mondo S."/>
            <person name="Pangilinan J."/>
            <person name="Riley R."/>
            <person name="Labutti K."/>
            <person name="Andreopoulos B."/>
            <person name="Lipzen A."/>
            <person name="Chen C."/>
            <person name="Yanf M."/>
            <person name="Daum C."/>
            <person name="Ng V."/>
            <person name="Clum A."/>
            <person name="Ohm R."/>
            <person name="Martin F."/>
            <person name="Silar P."/>
            <person name="Natvig D."/>
            <person name="Lalanne C."/>
            <person name="Gautier V."/>
            <person name="Ament-Velasquez S.L."/>
            <person name="Kruys A."/>
            <person name="Hutchinson M.I."/>
            <person name="Powell A.J."/>
            <person name="Barry K."/>
            <person name="Miller A.N."/>
            <person name="Grigoriev I.V."/>
            <person name="Debuchy R."/>
            <person name="Gladieux P."/>
            <person name="Thoren M.H."/>
            <person name="Johannesson H."/>
        </authorList>
    </citation>
    <scope>NUCLEOTIDE SEQUENCE</scope>
    <source>
        <strain evidence="2">PSN243</strain>
    </source>
</reference>
<dbReference type="AlphaFoldDB" id="A0AAV9H477"/>
<feature type="compositionally biased region" description="Polar residues" evidence="1">
    <location>
        <begin position="139"/>
        <end position="151"/>
    </location>
</feature>
<comment type="caution">
    <text evidence="2">The sequence shown here is derived from an EMBL/GenBank/DDBJ whole genome shotgun (WGS) entry which is preliminary data.</text>
</comment>
<name>A0AAV9H477_9PEZI</name>
<feature type="region of interest" description="Disordered" evidence="1">
    <location>
        <begin position="135"/>
        <end position="182"/>
    </location>
</feature>
<dbReference type="Proteomes" id="UP001321760">
    <property type="component" value="Unassembled WGS sequence"/>
</dbReference>
<evidence type="ECO:0000313" key="2">
    <source>
        <dbReference type="EMBL" id="KAK4453726.1"/>
    </source>
</evidence>
<sequence length="251" mass="28217">MQARRGPGASLLVPRSEWPTKTMRPASWQPDLIGQNRPGCKACSHLRARSLLLRSGALADMSKPCQATCKARTMMTACRGRRSRPRRRACVDSTVGQDKGLVARFDLQNSAEWASTDRAAADHWLRRWGGLPRHLRSGSPASETRQMSSAARNVDPTPASTESNRPRSDAHMERRPPKNRMSLMQCHDGRQLGRDGCTASRTGTWIFRGMCRVCVLTFYWFRAAQQSRVGFGRGVMQIRPPLRVMGRWPMV</sequence>
<keyword evidence="3" id="KW-1185">Reference proteome</keyword>
<dbReference type="EMBL" id="MU865919">
    <property type="protein sequence ID" value="KAK4453726.1"/>
    <property type="molecule type" value="Genomic_DNA"/>
</dbReference>
<accession>A0AAV9H477</accession>
<proteinExistence type="predicted"/>
<reference evidence="2" key="1">
    <citation type="journal article" date="2023" name="Mol. Phylogenet. Evol.">
        <title>Genome-scale phylogeny and comparative genomics of the fungal order Sordariales.</title>
        <authorList>
            <person name="Hensen N."/>
            <person name="Bonometti L."/>
            <person name="Westerberg I."/>
            <person name="Brannstrom I.O."/>
            <person name="Guillou S."/>
            <person name="Cros-Aarteil S."/>
            <person name="Calhoun S."/>
            <person name="Haridas S."/>
            <person name="Kuo A."/>
            <person name="Mondo S."/>
            <person name="Pangilinan J."/>
            <person name="Riley R."/>
            <person name="LaButti K."/>
            <person name="Andreopoulos B."/>
            <person name="Lipzen A."/>
            <person name="Chen C."/>
            <person name="Yan M."/>
            <person name="Daum C."/>
            <person name="Ng V."/>
            <person name="Clum A."/>
            <person name="Steindorff A."/>
            <person name="Ohm R.A."/>
            <person name="Martin F."/>
            <person name="Silar P."/>
            <person name="Natvig D.O."/>
            <person name="Lalanne C."/>
            <person name="Gautier V."/>
            <person name="Ament-Velasquez S.L."/>
            <person name="Kruys A."/>
            <person name="Hutchinson M.I."/>
            <person name="Powell A.J."/>
            <person name="Barry K."/>
            <person name="Miller A.N."/>
            <person name="Grigoriev I.V."/>
            <person name="Debuchy R."/>
            <person name="Gladieux P."/>
            <person name="Hiltunen Thoren M."/>
            <person name="Johannesson H."/>
        </authorList>
    </citation>
    <scope>NUCLEOTIDE SEQUENCE</scope>
    <source>
        <strain evidence="2">PSN243</strain>
    </source>
</reference>
<organism evidence="2 3">
    <name type="scientific">Podospora aff. communis PSN243</name>
    <dbReference type="NCBI Taxonomy" id="3040156"/>
    <lineage>
        <taxon>Eukaryota</taxon>
        <taxon>Fungi</taxon>
        <taxon>Dikarya</taxon>
        <taxon>Ascomycota</taxon>
        <taxon>Pezizomycotina</taxon>
        <taxon>Sordariomycetes</taxon>
        <taxon>Sordariomycetidae</taxon>
        <taxon>Sordariales</taxon>
        <taxon>Podosporaceae</taxon>
        <taxon>Podospora</taxon>
    </lineage>
</organism>